<dbReference type="Gene3D" id="1.10.630.10">
    <property type="entry name" value="Cytochrome P450"/>
    <property type="match status" value="1"/>
</dbReference>
<dbReference type="PANTHER" id="PTHR46300:SF2">
    <property type="entry name" value="CYTOCHROME P450 MONOOXYGENASE ALNH-RELATED"/>
    <property type="match status" value="1"/>
</dbReference>
<dbReference type="GO" id="GO:0005506">
    <property type="term" value="F:iron ion binding"/>
    <property type="evidence" value="ECO:0007669"/>
    <property type="project" value="InterPro"/>
</dbReference>
<dbReference type="EMBL" id="ML736212">
    <property type="protein sequence ID" value="KAE8378183.1"/>
    <property type="molecule type" value="Genomic_DNA"/>
</dbReference>
<evidence type="ECO:0000256" key="5">
    <source>
        <dbReference type="ARBA" id="ARBA00023004"/>
    </source>
</evidence>
<dbReference type="InterPro" id="IPR050364">
    <property type="entry name" value="Cytochrome_P450_fung"/>
</dbReference>
<dbReference type="PANTHER" id="PTHR46300">
    <property type="entry name" value="P450, PUTATIVE (EUROFUNG)-RELATED-RELATED"/>
    <property type="match status" value="1"/>
</dbReference>
<dbReference type="Pfam" id="PF00067">
    <property type="entry name" value="p450"/>
    <property type="match status" value="1"/>
</dbReference>
<evidence type="ECO:0000256" key="2">
    <source>
        <dbReference type="ARBA" id="ARBA00010617"/>
    </source>
</evidence>
<evidence type="ECO:0000256" key="4">
    <source>
        <dbReference type="ARBA" id="ARBA00023002"/>
    </source>
</evidence>
<evidence type="ECO:0000313" key="8">
    <source>
        <dbReference type="EMBL" id="KAE8378183.1"/>
    </source>
</evidence>
<dbReference type="GO" id="GO:0016705">
    <property type="term" value="F:oxidoreductase activity, acting on paired donors, with incorporation or reduction of molecular oxygen"/>
    <property type="evidence" value="ECO:0007669"/>
    <property type="project" value="InterPro"/>
</dbReference>
<dbReference type="SUPFAM" id="SSF48264">
    <property type="entry name" value="Cytochrome P450"/>
    <property type="match status" value="1"/>
</dbReference>
<evidence type="ECO:0000256" key="3">
    <source>
        <dbReference type="ARBA" id="ARBA00022723"/>
    </source>
</evidence>
<evidence type="ECO:0000256" key="7">
    <source>
        <dbReference type="PIRSR" id="PIRSR602401-1"/>
    </source>
</evidence>
<dbReference type="PRINTS" id="PR00463">
    <property type="entry name" value="EP450I"/>
</dbReference>
<dbReference type="GO" id="GO:0020037">
    <property type="term" value="F:heme binding"/>
    <property type="evidence" value="ECO:0007669"/>
    <property type="project" value="InterPro"/>
</dbReference>
<feature type="binding site" description="axial binding residue" evidence="7">
    <location>
        <position position="442"/>
    </location>
    <ligand>
        <name>heme</name>
        <dbReference type="ChEBI" id="CHEBI:30413"/>
    </ligand>
    <ligandPart>
        <name>Fe</name>
        <dbReference type="ChEBI" id="CHEBI:18248"/>
    </ligandPart>
</feature>
<evidence type="ECO:0000313" key="9">
    <source>
        <dbReference type="Proteomes" id="UP000326198"/>
    </source>
</evidence>
<keyword evidence="5 7" id="KW-0408">Iron</keyword>
<dbReference type="Proteomes" id="UP000326198">
    <property type="component" value="Unassembled WGS sequence"/>
</dbReference>
<keyword evidence="9" id="KW-1185">Reference proteome</keyword>
<comment type="similarity">
    <text evidence="2">Belongs to the cytochrome P450 family.</text>
</comment>
<keyword evidence="7" id="KW-0349">Heme</keyword>
<organism evidence="8 9">
    <name type="scientific">Aspergillus bertholletiae</name>
    <dbReference type="NCBI Taxonomy" id="1226010"/>
    <lineage>
        <taxon>Eukaryota</taxon>
        <taxon>Fungi</taxon>
        <taxon>Dikarya</taxon>
        <taxon>Ascomycota</taxon>
        <taxon>Pezizomycotina</taxon>
        <taxon>Eurotiomycetes</taxon>
        <taxon>Eurotiomycetidae</taxon>
        <taxon>Eurotiales</taxon>
        <taxon>Aspergillaceae</taxon>
        <taxon>Aspergillus</taxon>
        <taxon>Aspergillus subgen. Circumdati</taxon>
    </lineage>
</organism>
<dbReference type="InterPro" id="IPR036396">
    <property type="entry name" value="Cyt_P450_sf"/>
</dbReference>
<keyword evidence="3 7" id="KW-0479">Metal-binding</keyword>
<evidence type="ECO:0000256" key="6">
    <source>
        <dbReference type="ARBA" id="ARBA00023033"/>
    </source>
</evidence>
<name>A0A5N7B8U5_9EURO</name>
<keyword evidence="4" id="KW-0560">Oxidoreductase</keyword>
<evidence type="ECO:0000256" key="1">
    <source>
        <dbReference type="ARBA" id="ARBA00001971"/>
    </source>
</evidence>
<keyword evidence="6" id="KW-0503">Monooxygenase</keyword>
<protein>
    <submittedName>
        <fullName evidence="8">Cytochrome P450</fullName>
    </submittedName>
</protein>
<sequence>MIVNLGGIIFVLAVIGVTYALAFVGRRGQDYPDGPPTLPLIGNAHQIPRKGAHFLFAEMAKKYGDMFSLKVGWGTIIILSNRRIIKELLDRRSSTTSNRPVSTVAQTITGGDHLLVMDSGPTFRLFRKLLHQELMESICDKKHIKLQNAEAVQMLHDFVAFPQQHMLHPKRFSNSVIMSILYGIRTASHDAPHMTRLYQLMDHWSEVMELGATPPVDVFPFLKWLPERFLGNWKSRVWKVHNEMNELYKEMLERVINRRNSQGNHGSFMDKVLDKNVKLGLTPHQLYFLGGVAMEGGSDTSSGIIIACMQALTKWPDVQKKAQQEIDSVVDESRSPTWSDFEQLPYVTAIIKETQRWRSVGGLGIPHSLSQDEWIDGKHLPKGATVFINGWALHHDERRYPNHDVFDPDRYAGYTRLASEYAVSSDYENRDHYNYGTGRRLCPGVHLAERNLFLGISKLLWAFNFEKEIDGNGNPVEPDTDPVSGYSEGFIISAKPFPCRVSPRSDKRQETIMREYQQAESDVFSTYNH</sequence>
<accession>A0A5N7B8U5</accession>
<dbReference type="OrthoDB" id="1103324at2759"/>
<dbReference type="AlphaFoldDB" id="A0A5N7B8U5"/>
<dbReference type="GO" id="GO:0004497">
    <property type="term" value="F:monooxygenase activity"/>
    <property type="evidence" value="ECO:0007669"/>
    <property type="project" value="UniProtKB-KW"/>
</dbReference>
<proteinExistence type="inferred from homology"/>
<reference evidence="8 9" key="1">
    <citation type="submission" date="2019-04" db="EMBL/GenBank/DDBJ databases">
        <title>Friends and foes A comparative genomics studyof 23 Aspergillus species from section Flavi.</title>
        <authorList>
            <consortium name="DOE Joint Genome Institute"/>
            <person name="Kjaerbolling I."/>
            <person name="Vesth T."/>
            <person name="Frisvad J.C."/>
            <person name="Nybo J.L."/>
            <person name="Theobald S."/>
            <person name="Kildgaard S."/>
            <person name="Isbrandt T."/>
            <person name="Kuo A."/>
            <person name="Sato A."/>
            <person name="Lyhne E.K."/>
            <person name="Kogle M.E."/>
            <person name="Wiebenga A."/>
            <person name="Kun R.S."/>
            <person name="Lubbers R.J."/>
            <person name="Makela M.R."/>
            <person name="Barry K."/>
            <person name="Chovatia M."/>
            <person name="Clum A."/>
            <person name="Daum C."/>
            <person name="Haridas S."/>
            <person name="He G."/>
            <person name="LaButti K."/>
            <person name="Lipzen A."/>
            <person name="Mondo S."/>
            <person name="Riley R."/>
            <person name="Salamov A."/>
            <person name="Simmons B.A."/>
            <person name="Magnuson J.K."/>
            <person name="Henrissat B."/>
            <person name="Mortensen U.H."/>
            <person name="Larsen T.O."/>
            <person name="Devries R.P."/>
            <person name="Grigoriev I.V."/>
            <person name="Machida M."/>
            <person name="Baker S.E."/>
            <person name="Andersen M.R."/>
        </authorList>
    </citation>
    <scope>NUCLEOTIDE SEQUENCE [LARGE SCALE GENOMIC DNA]</scope>
    <source>
        <strain evidence="8 9">IBT 29228</strain>
    </source>
</reference>
<comment type="cofactor">
    <cofactor evidence="1 7">
        <name>heme</name>
        <dbReference type="ChEBI" id="CHEBI:30413"/>
    </cofactor>
</comment>
<dbReference type="InterPro" id="IPR001128">
    <property type="entry name" value="Cyt_P450"/>
</dbReference>
<dbReference type="InterPro" id="IPR002401">
    <property type="entry name" value="Cyt_P450_E_grp-I"/>
</dbReference>
<dbReference type="CDD" id="cd11065">
    <property type="entry name" value="CYP64-like"/>
    <property type="match status" value="1"/>
</dbReference>
<gene>
    <name evidence="8" type="ORF">BDV26DRAFT_304597</name>
</gene>